<evidence type="ECO:0000259" key="1">
    <source>
        <dbReference type="Pfam" id="PF25473"/>
    </source>
</evidence>
<dbReference type="InterPro" id="IPR026622">
    <property type="entry name" value="Mxra7"/>
</dbReference>
<dbReference type="InterPro" id="IPR057534">
    <property type="entry name" value="MXRA7_helical"/>
</dbReference>
<dbReference type="Pfam" id="PF25473">
    <property type="entry name" value="MXRA7_helical"/>
    <property type="match status" value="1"/>
</dbReference>
<protein>
    <submittedName>
        <fullName evidence="2">Matrix-remodeling-associated protein 7</fullName>
    </submittedName>
</protein>
<reference evidence="2" key="1">
    <citation type="journal article" date="2023" name="G3 (Bethesda)">
        <title>Whole genome assembly and annotation of the endangered Caribbean coral Acropora cervicornis.</title>
        <authorList>
            <person name="Selwyn J.D."/>
            <person name="Vollmer S.V."/>
        </authorList>
    </citation>
    <scope>NUCLEOTIDE SEQUENCE</scope>
    <source>
        <strain evidence="2">K2</strain>
    </source>
</reference>
<comment type="caution">
    <text evidence="2">The sequence shown here is derived from an EMBL/GenBank/DDBJ whole genome shotgun (WGS) entry which is preliminary data.</text>
</comment>
<evidence type="ECO:0000313" key="3">
    <source>
        <dbReference type="Proteomes" id="UP001249851"/>
    </source>
</evidence>
<sequence>MKLNLSDITTQGCIRDCHLLASPKAQNKELTLGEVQNSLKGKGLINPEDIDYPLEDERQYILKEMTEQPVTEADQKDKIKEMKVKDASEIQTYYKSSRLGIREIENQMTVEELAEERETQRKQLEEIFKLLETDKDKFGVSSMDDLQAQMKLYTR</sequence>
<proteinExistence type="predicted"/>
<accession>A0AAD9Q9Q6</accession>
<evidence type="ECO:0000313" key="2">
    <source>
        <dbReference type="EMBL" id="KAK2557199.1"/>
    </source>
</evidence>
<keyword evidence="3" id="KW-1185">Reference proteome</keyword>
<dbReference type="EMBL" id="JARQWQ010000051">
    <property type="protein sequence ID" value="KAK2557199.1"/>
    <property type="molecule type" value="Genomic_DNA"/>
</dbReference>
<reference evidence="2" key="2">
    <citation type="journal article" date="2023" name="Science">
        <title>Genomic signatures of disease resistance in endangered staghorn corals.</title>
        <authorList>
            <person name="Vollmer S.V."/>
            <person name="Selwyn J.D."/>
            <person name="Despard B.A."/>
            <person name="Roesel C.L."/>
        </authorList>
    </citation>
    <scope>NUCLEOTIDE SEQUENCE</scope>
    <source>
        <strain evidence="2">K2</strain>
    </source>
</reference>
<organism evidence="2 3">
    <name type="scientific">Acropora cervicornis</name>
    <name type="common">Staghorn coral</name>
    <dbReference type="NCBI Taxonomy" id="6130"/>
    <lineage>
        <taxon>Eukaryota</taxon>
        <taxon>Metazoa</taxon>
        <taxon>Cnidaria</taxon>
        <taxon>Anthozoa</taxon>
        <taxon>Hexacorallia</taxon>
        <taxon>Scleractinia</taxon>
        <taxon>Astrocoeniina</taxon>
        <taxon>Acroporidae</taxon>
        <taxon>Acropora</taxon>
    </lineage>
</organism>
<dbReference type="AlphaFoldDB" id="A0AAD9Q9Q6"/>
<feature type="domain" description="Matrix-remodeling-associated protein 7 helical" evidence="1">
    <location>
        <begin position="94"/>
        <end position="154"/>
    </location>
</feature>
<dbReference type="Proteomes" id="UP001249851">
    <property type="component" value="Unassembled WGS sequence"/>
</dbReference>
<gene>
    <name evidence="2" type="ORF">P5673_020683</name>
</gene>
<name>A0AAD9Q9Q6_ACRCE</name>
<dbReference type="PANTHER" id="PTHR21845">
    <property type="entry name" value="TRANSMEMBRANE ANCHOR PROTEIN 1"/>
    <property type="match status" value="1"/>
</dbReference>
<dbReference type="PANTHER" id="PTHR21845:SF2">
    <property type="entry name" value="MATRIX-REMODELING-ASSOCIATED PROTEIN 7"/>
    <property type="match status" value="1"/>
</dbReference>